<dbReference type="PANTHER" id="PTHR16943:SF8">
    <property type="entry name" value="2-METHYLCITRATE DEHYDRATASE"/>
    <property type="match status" value="1"/>
</dbReference>
<dbReference type="InterPro" id="IPR045336">
    <property type="entry name" value="MmgE_PrpD_N"/>
</dbReference>
<evidence type="ECO:0000313" key="5">
    <source>
        <dbReference type="Proteomes" id="UP000030475"/>
    </source>
</evidence>
<proteinExistence type="inferred from homology"/>
<dbReference type="Pfam" id="PF03972">
    <property type="entry name" value="MmgE_PrpD_N"/>
    <property type="match status" value="1"/>
</dbReference>
<dbReference type="InterPro" id="IPR045337">
    <property type="entry name" value="MmgE_PrpD_C"/>
</dbReference>
<dbReference type="AlphaFoldDB" id="A0A2K9D8F2"/>
<dbReference type="InterPro" id="IPR036148">
    <property type="entry name" value="MmgE/PrpD_sf"/>
</dbReference>
<dbReference type="Pfam" id="PF19305">
    <property type="entry name" value="MmgE_PrpD_C"/>
    <property type="match status" value="1"/>
</dbReference>
<dbReference type="InterPro" id="IPR042188">
    <property type="entry name" value="MmgE/PrpD_sf_2"/>
</dbReference>
<gene>
    <name evidence="4" type="ORF">Y036_4279</name>
</gene>
<evidence type="ECO:0000259" key="3">
    <source>
        <dbReference type="Pfam" id="PF19305"/>
    </source>
</evidence>
<comment type="similarity">
    <text evidence="1">Belongs to the PrpD family.</text>
</comment>
<reference evidence="4 5" key="1">
    <citation type="submission" date="2014-08" db="EMBL/GenBank/DDBJ databases">
        <authorList>
            <person name="Bunnell A."/>
            <person name="Chain P.S."/>
            <person name="Chertkov O."/>
            <person name="Currie B.J."/>
            <person name="Daligault H.E."/>
            <person name="Davenport K.W."/>
            <person name="Davis C."/>
            <person name="Gleasner C.D."/>
            <person name="Johnson S.L."/>
            <person name="Kaestli M."/>
            <person name="Koren S."/>
            <person name="Kunde Y.A."/>
            <person name="Mayo M."/>
            <person name="McMurry K.K."/>
            <person name="Price E.P."/>
            <person name="Reitenga K.G."/>
            <person name="Robison R."/>
            <person name="Rosovitz M.J."/>
            <person name="Sarovich D.S."/>
            <person name="Teshima H."/>
        </authorList>
    </citation>
    <scope>NUCLEOTIDE SEQUENCE [LARGE SCALE GENOMIC DNA]</scope>
    <source>
        <strain evidence="4 5">MSHR44</strain>
    </source>
</reference>
<dbReference type="EMBL" id="JQIM01000009">
    <property type="protein sequence ID" value="KGX11497.1"/>
    <property type="molecule type" value="Genomic_DNA"/>
</dbReference>
<comment type="caution">
    <text evidence="4">The sequence shown here is derived from an EMBL/GenBank/DDBJ whole genome shotgun (WGS) entry which is preliminary data.</text>
</comment>
<dbReference type="GO" id="GO:0016829">
    <property type="term" value="F:lyase activity"/>
    <property type="evidence" value="ECO:0007669"/>
    <property type="project" value="InterPro"/>
</dbReference>
<dbReference type="RefSeq" id="WP_004557470.1">
    <property type="nucleotide sequence ID" value="NZ_CP008779.1"/>
</dbReference>
<evidence type="ECO:0000256" key="1">
    <source>
        <dbReference type="ARBA" id="ARBA00006174"/>
    </source>
</evidence>
<accession>A0A2K9D8F2</accession>
<organism evidence="4 5">
    <name type="scientific">Burkholderia pseudomallei</name>
    <name type="common">Pseudomonas pseudomallei</name>
    <dbReference type="NCBI Taxonomy" id="28450"/>
    <lineage>
        <taxon>Bacteria</taxon>
        <taxon>Pseudomonadati</taxon>
        <taxon>Pseudomonadota</taxon>
        <taxon>Betaproteobacteria</taxon>
        <taxon>Burkholderiales</taxon>
        <taxon>Burkholderiaceae</taxon>
        <taxon>Burkholderia</taxon>
        <taxon>pseudomallei group</taxon>
    </lineage>
</organism>
<name>A0A2K9D8F2_BURPE</name>
<evidence type="ECO:0000259" key="2">
    <source>
        <dbReference type="Pfam" id="PF03972"/>
    </source>
</evidence>
<dbReference type="Proteomes" id="UP000030475">
    <property type="component" value="Unassembled WGS sequence"/>
</dbReference>
<evidence type="ECO:0000313" key="4">
    <source>
        <dbReference type="EMBL" id="KGX11497.1"/>
    </source>
</evidence>
<dbReference type="InterPro" id="IPR042183">
    <property type="entry name" value="MmgE/PrpD_sf_1"/>
</dbReference>
<dbReference type="OrthoDB" id="8680281at2"/>
<protein>
    <submittedName>
        <fullName evidence="4">MmgE/PrpD family protein</fullName>
    </submittedName>
</protein>
<dbReference type="InterPro" id="IPR005656">
    <property type="entry name" value="MmgE_PrpD"/>
</dbReference>
<dbReference type="SUPFAM" id="SSF103378">
    <property type="entry name" value="2-methylcitrate dehydratase PrpD"/>
    <property type="match status" value="1"/>
</dbReference>
<dbReference type="PANTHER" id="PTHR16943">
    <property type="entry name" value="2-METHYLCITRATE DEHYDRATASE-RELATED"/>
    <property type="match status" value="1"/>
</dbReference>
<feature type="domain" description="MmgE/PrpD N-terminal" evidence="2">
    <location>
        <begin position="6"/>
        <end position="239"/>
    </location>
</feature>
<dbReference type="Gene3D" id="1.10.4100.10">
    <property type="entry name" value="2-methylcitrate dehydratase PrpD"/>
    <property type="match status" value="1"/>
</dbReference>
<sequence length="465" mass="50044">MSVIETLADWITRQSGSWSEIALSRAEHAFSDTIACMVAGSADAVSHKVSDAVRRWGAGSATIFGSDAKVAAPWAAMVNGTAAHVLEIDDNYYPALTHASAILVPALIALGEEIHADGHALLDAFIVGLEMHAFLGRGVNRSHYFAGWHPTATLGCIGTAAACARLMGLDKESIVAAMSLATSMASGNKAQFGTEAKSFQCGMGASNSIVAARLAAAGLTGNPEVLEDPQGFLALYGGSAPRGWDAPLHKLGGPLALEEFGLAPKRHACCGSAHNSIDCVLDLKRQYQFSADDVKSVDIVVGASNKKNLRYDEPVNEFQARFSMPYNIALALLKGSVTLADFEPESVWREEVRRLMPKVSMTAWRFEDEPRDPDQRPPHIVKIALNDGRVLATERVYARGLIQDPFTKEERCAKIRECCEPRMDAADFVKLAELLDSLRKLRSIRDLTAYVGDVLCGASARAEGE</sequence>
<feature type="domain" description="MmgE/PrpD C-terminal" evidence="3">
    <location>
        <begin position="267"/>
        <end position="425"/>
    </location>
</feature>
<dbReference type="Gene3D" id="3.30.1330.120">
    <property type="entry name" value="2-methylcitrate dehydratase PrpD"/>
    <property type="match status" value="1"/>
</dbReference>